<name>A0A0D2PDJ1_HYPSF</name>
<protein>
    <submittedName>
        <fullName evidence="1">Uncharacterized protein</fullName>
    </submittedName>
</protein>
<proteinExistence type="predicted"/>
<evidence type="ECO:0000313" key="2">
    <source>
        <dbReference type="Proteomes" id="UP000054270"/>
    </source>
</evidence>
<sequence>MKPLSLAYTSPLRRTTHYPPAHTPAAAAPHRYFALLILTHAALFGARTNNSSRSPYHRHSSFLGSSPSRCSRHWAALCSHPRFPSSRAPRRSPLDAKATIDGAGTREVRYAEVGRRWCLYAVEMGGARCSYGFRRRWGSARLGGLNRTRGGEAHRAPRRPIRVAAVDV</sequence>
<dbReference type="EMBL" id="KN817527">
    <property type="protein sequence ID" value="KJA26616.1"/>
    <property type="molecule type" value="Genomic_DNA"/>
</dbReference>
<evidence type="ECO:0000313" key="1">
    <source>
        <dbReference type="EMBL" id="KJA26616.1"/>
    </source>
</evidence>
<gene>
    <name evidence="1" type="ORF">HYPSUDRAFT_280157</name>
</gene>
<dbReference type="Proteomes" id="UP000054270">
    <property type="component" value="Unassembled WGS sequence"/>
</dbReference>
<keyword evidence="2" id="KW-1185">Reference proteome</keyword>
<accession>A0A0D2PDJ1</accession>
<reference evidence="2" key="1">
    <citation type="submission" date="2014-04" db="EMBL/GenBank/DDBJ databases">
        <title>Evolutionary Origins and Diversification of the Mycorrhizal Mutualists.</title>
        <authorList>
            <consortium name="DOE Joint Genome Institute"/>
            <consortium name="Mycorrhizal Genomics Consortium"/>
            <person name="Kohler A."/>
            <person name="Kuo A."/>
            <person name="Nagy L.G."/>
            <person name="Floudas D."/>
            <person name="Copeland A."/>
            <person name="Barry K.W."/>
            <person name="Cichocki N."/>
            <person name="Veneault-Fourrey C."/>
            <person name="LaButti K."/>
            <person name="Lindquist E.A."/>
            <person name="Lipzen A."/>
            <person name="Lundell T."/>
            <person name="Morin E."/>
            <person name="Murat C."/>
            <person name="Riley R."/>
            <person name="Ohm R."/>
            <person name="Sun H."/>
            <person name="Tunlid A."/>
            <person name="Henrissat B."/>
            <person name="Grigoriev I.V."/>
            <person name="Hibbett D.S."/>
            <person name="Martin F."/>
        </authorList>
    </citation>
    <scope>NUCLEOTIDE SEQUENCE [LARGE SCALE GENOMIC DNA]</scope>
    <source>
        <strain evidence="2">FD-334 SS-4</strain>
    </source>
</reference>
<organism evidence="1 2">
    <name type="scientific">Hypholoma sublateritium (strain FD-334 SS-4)</name>
    <dbReference type="NCBI Taxonomy" id="945553"/>
    <lineage>
        <taxon>Eukaryota</taxon>
        <taxon>Fungi</taxon>
        <taxon>Dikarya</taxon>
        <taxon>Basidiomycota</taxon>
        <taxon>Agaricomycotina</taxon>
        <taxon>Agaricomycetes</taxon>
        <taxon>Agaricomycetidae</taxon>
        <taxon>Agaricales</taxon>
        <taxon>Agaricineae</taxon>
        <taxon>Strophariaceae</taxon>
        <taxon>Hypholoma</taxon>
    </lineage>
</organism>
<dbReference type="AlphaFoldDB" id="A0A0D2PDJ1"/>